<name>A0A3R7AKE2_APHAT</name>
<proteinExistence type="predicted"/>
<gene>
    <name evidence="1" type="ORF">DYB35_007622</name>
</gene>
<dbReference type="SUPFAM" id="SSF56112">
    <property type="entry name" value="Protein kinase-like (PK-like)"/>
    <property type="match status" value="1"/>
</dbReference>
<evidence type="ECO:0000313" key="1">
    <source>
        <dbReference type="EMBL" id="RHY98322.1"/>
    </source>
</evidence>
<evidence type="ECO:0000313" key="2">
    <source>
        <dbReference type="Proteomes" id="UP000285712"/>
    </source>
</evidence>
<dbReference type="AlphaFoldDB" id="A0A3R7AKE2"/>
<protein>
    <submittedName>
        <fullName evidence="1">Uncharacterized protein</fullName>
    </submittedName>
</protein>
<dbReference type="InterPro" id="IPR011009">
    <property type="entry name" value="Kinase-like_dom_sf"/>
</dbReference>
<sequence length="80" mass="9106">MPSCVCTADSPPFDATNQLALAKKISAGKFSRIPDEYSEDLFQVIRWMYAAKMKELFSIQEDLQKQEALLLVRETQLHGN</sequence>
<dbReference type="Gene3D" id="1.10.510.10">
    <property type="entry name" value="Transferase(Phosphotransferase) domain 1"/>
    <property type="match status" value="1"/>
</dbReference>
<organism evidence="1 2">
    <name type="scientific">Aphanomyces astaci</name>
    <name type="common">Crayfish plague agent</name>
    <dbReference type="NCBI Taxonomy" id="112090"/>
    <lineage>
        <taxon>Eukaryota</taxon>
        <taxon>Sar</taxon>
        <taxon>Stramenopiles</taxon>
        <taxon>Oomycota</taxon>
        <taxon>Saprolegniomycetes</taxon>
        <taxon>Saprolegniales</taxon>
        <taxon>Verrucalvaceae</taxon>
        <taxon>Aphanomyces</taxon>
    </lineage>
</organism>
<dbReference type="VEuPathDB" id="FungiDB:H257_17468"/>
<feature type="non-terminal residue" evidence="1">
    <location>
        <position position="80"/>
    </location>
</feature>
<dbReference type="Proteomes" id="UP000285712">
    <property type="component" value="Unassembled WGS sequence"/>
</dbReference>
<accession>A0A3R7AKE2</accession>
<reference evidence="1 2" key="1">
    <citation type="submission" date="2018-08" db="EMBL/GenBank/DDBJ databases">
        <title>Aphanomyces genome sequencing and annotation.</title>
        <authorList>
            <person name="Minardi D."/>
            <person name="Oidtmann B."/>
            <person name="Van Der Giezen M."/>
            <person name="Studholme D.J."/>
        </authorList>
    </citation>
    <scope>NUCLEOTIDE SEQUENCE [LARGE SCALE GENOMIC DNA]</scope>
    <source>
        <strain evidence="1 2">Sv</strain>
    </source>
</reference>
<dbReference type="EMBL" id="QUTG01001923">
    <property type="protein sequence ID" value="RHY98322.1"/>
    <property type="molecule type" value="Genomic_DNA"/>
</dbReference>
<comment type="caution">
    <text evidence="1">The sequence shown here is derived from an EMBL/GenBank/DDBJ whole genome shotgun (WGS) entry which is preliminary data.</text>
</comment>